<comment type="similarity">
    <text evidence="1">Belongs to the protein-tyrosine phosphatase family. Non-receptor class dual specificity subfamily.</text>
</comment>
<keyword evidence="8" id="KW-1185">Reference proteome</keyword>
<accession>A0A8J8SV71</accession>
<sequence>MDVCACDIQCQIALREINLFEVYPGIVMGPYQAAFKTKQLVEMGVTHVLNVTCREYTKRPKYFKYLDVAIYDTHSEDAKKNLRITNRFIEEARKSTSHHGDCKVLVHSVQGKSRAATFILAYLIGREKMKLKDGLALLRQFVPEVEPNETFMQQLAEYDLEILSNKF</sequence>
<evidence type="ECO:0000256" key="4">
    <source>
        <dbReference type="ARBA" id="ARBA00022912"/>
    </source>
</evidence>
<evidence type="ECO:0000313" key="7">
    <source>
        <dbReference type="EMBL" id="TNV71884.1"/>
    </source>
</evidence>
<dbReference type="InterPro" id="IPR020422">
    <property type="entry name" value="TYR_PHOSPHATASE_DUAL_dom"/>
</dbReference>
<dbReference type="PROSITE" id="PS50056">
    <property type="entry name" value="TYR_PHOSPHATASE_2"/>
    <property type="match status" value="1"/>
</dbReference>
<dbReference type="InterPro" id="IPR029021">
    <property type="entry name" value="Prot-tyrosine_phosphatase-like"/>
</dbReference>
<name>A0A8J8SV71_HALGN</name>
<gene>
    <name evidence="7" type="ORF">FGO68_gene14281</name>
</gene>
<dbReference type="Proteomes" id="UP000785679">
    <property type="component" value="Unassembled WGS sequence"/>
</dbReference>
<evidence type="ECO:0000256" key="2">
    <source>
        <dbReference type="ARBA" id="ARBA00013064"/>
    </source>
</evidence>
<reference evidence="7" key="1">
    <citation type="submission" date="2019-06" db="EMBL/GenBank/DDBJ databases">
        <authorList>
            <person name="Zheng W."/>
        </authorList>
    </citation>
    <scope>NUCLEOTIDE SEQUENCE</scope>
    <source>
        <strain evidence="7">QDHG01</strain>
    </source>
</reference>
<comment type="caution">
    <text evidence="7">The sequence shown here is derived from an EMBL/GenBank/DDBJ whole genome shotgun (WGS) entry which is preliminary data.</text>
</comment>
<evidence type="ECO:0000256" key="1">
    <source>
        <dbReference type="ARBA" id="ARBA00008601"/>
    </source>
</evidence>
<evidence type="ECO:0000313" key="8">
    <source>
        <dbReference type="Proteomes" id="UP000785679"/>
    </source>
</evidence>
<evidence type="ECO:0000259" key="5">
    <source>
        <dbReference type="PROSITE" id="PS50054"/>
    </source>
</evidence>
<dbReference type="EMBL" id="RRYP01026105">
    <property type="protein sequence ID" value="TNV71884.1"/>
    <property type="molecule type" value="Genomic_DNA"/>
</dbReference>
<keyword evidence="4" id="KW-0904">Protein phosphatase</keyword>
<keyword evidence="3" id="KW-0378">Hydrolase</keyword>
<dbReference type="InterPro" id="IPR000340">
    <property type="entry name" value="Dual-sp_phosphatase_cat-dom"/>
</dbReference>
<dbReference type="GO" id="GO:0005737">
    <property type="term" value="C:cytoplasm"/>
    <property type="evidence" value="ECO:0007669"/>
    <property type="project" value="TreeGrafter"/>
</dbReference>
<evidence type="ECO:0000259" key="6">
    <source>
        <dbReference type="PROSITE" id="PS50056"/>
    </source>
</evidence>
<dbReference type="GO" id="GO:0043409">
    <property type="term" value="P:negative regulation of MAPK cascade"/>
    <property type="evidence" value="ECO:0007669"/>
    <property type="project" value="TreeGrafter"/>
</dbReference>
<dbReference type="Gene3D" id="3.90.190.10">
    <property type="entry name" value="Protein tyrosine phosphatase superfamily"/>
    <property type="match status" value="1"/>
</dbReference>
<dbReference type="SUPFAM" id="SSF52799">
    <property type="entry name" value="(Phosphotyrosine protein) phosphatases II"/>
    <property type="match status" value="1"/>
</dbReference>
<organism evidence="7 8">
    <name type="scientific">Halteria grandinella</name>
    <dbReference type="NCBI Taxonomy" id="5974"/>
    <lineage>
        <taxon>Eukaryota</taxon>
        <taxon>Sar</taxon>
        <taxon>Alveolata</taxon>
        <taxon>Ciliophora</taxon>
        <taxon>Intramacronucleata</taxon>
        <taxon>Spirotrichea</taxon>
        <taxon>Stichotrichia</taxon>
        <taxon>Sporadotrichida</taxon>
        <taxon>Halteriidae</taxon>
        <taxon>Halteria</taxon>
    </lineage>
</organism>
<dbReference type="PANTHER" id="PTHR10159:SF521">
    <property type="entry name" value="LEUCINE RICH REPEAT AND PHOSPHATASE DOMAIN CONTAINING PROTEIN"/>
    <property type="match status" value="1"/>
</dbReference>
<dbReference type="GO" id="GO:0004725">
    <property type="term" value="F:protein tyrosine phosphatase activity"/>
    <property type="evidence" value="ECO:0007669"/>
    <property type="project" value="UniProtKB-EC"/>
</dbReference>
<dbReference type="AlphaFoldDB" id="A0A8J8SV71"/>
<dbReference type="InterPro" id="IPR000387">
    <property type="entry name" value="Tyr_Pase_dom"/>
</dbReference>
<dbReference type="CDD" id="cd14498">
    <property type="entry name" value="DSP"/>
    <property type="match status" value="1"/>
</dbReference>
<evidence type="ECO:0000256" key="3">
    <source>
        <dbReference type="ARBA" id="ARBA00022801"/>
    </source>
</evidence>
<dbReference type="Pfam" id="PF00782">
    <property type="entry name" value="DSPc"/>
    <property type="match status" value="1"/>
</dbReference>
<proteinExistence type="inferred from homology"/>
<dbReference type="PANTHER" id="PTHR10159">
    <property type="entry name" value="DUAL SPECIFICITY PROTEIN PHOSPHATASE"/>
    <property type="match status" value="1"/>
</dbReference>
<feature type="domain" description="Tyrosine-protein phosphatase" evidence="5">
    <location>
        <begin position="16"/>
        <end position="164"/>
    </location>
</feature>
<dbReference type="EC" id="3.1.3.48" evidence="2"/>
<dbReference type="SMART" id="SM00195">
    <property type="entry name" value="DSPc"/>
    <property type="match status" value="1"/>
</dbReference>
<dbReference type="PROSITE" id="PS50054">
    <property type="entry name" value="TYR_PHOSPHATASE_DUAL"/>
    <property type="match status" value="1"/>
</dbReference>
<dbReference type="OrthoDB" id="253091at2759"/>
<protein>
    <recommendedName>
        <fullName evidence="2">protein-tyrosine-phosphatase</fullName>
        <ecNumber evidence="2">3.1.3.48</ecNumber>
    </recommendedName>
</protein>
<feature type="domain" description="Tyrosine specific protein phosphatases" evidence="6">
    <location>
        <begin position="86"/>
        <end position="140"/>
    </location>
</feature>